<dbReference type="EMBL" id="LRGB01001760">
    <property type="protein sequence ID" value="KZS10679.1"/>
    <property type="molecule type" value="Genomic_DNA"/>
</dbReference>
<comment type="caution">
    <text evidence="2">The sequence shown here is derived from an EMBL/GenBank/DDBJ whole genome shotgun (WGS) entry which is preliminary data.</text>
</comment>
<protein>
    <submittedName>
        <fullName evidence="2">Uncharacterized protein</fullName>
    </submittedName>
</protein>
<dbReference type="Proteomes" id="UP000076858">
    <property type="component" value="Unassembled WGS sequence"/>
</dbReference>
<reference evidence="2 3" key="1">
    <citation type="submission" date="2016-03" db="EMBL/GenBank/DDBJ databases">
        <title>EvidentialGene: Evidence-directed Construction of Genes on Genomes.</title>
        <authorList>
            <person name="Gilbert D.G."/>
            <person name="Choi J.-H."/>
            <person name="Mockaitis K."/>
            <person name="Colbourne J."/>
            <person name="Pfrender M."/>
        </authorList>
    </citation>
    <scope>NUCLEOTIDE SEQUENCE [LARGE SCALE GENOMIC DNA]</scope>
    <source>
        <strain evidence="2 3">Xinb3</strain>
        <tissue evidence="2">Complete organism</tissue>
    </source>
</reference>
<keyword evidence="3" id="KW-1185">Reference proteome</keyword>
<feature type="region of interest" description="Disordered" evidence="1">
    <location>
        <begin position="1"/>
        <end position="24"/>
    </location>
</feature>
<organism evidence="2 3">
    <name type="scientific">Daphnia magna</name>
    <dbReference type="NCBI Taxonomy" id="35525"/>
    <lineage>
        <taxon>Eukaryota</taxon>
        <taxon>Metazoa</taxon>
        <taxon>Ecdysozoa</taxon>
        <taxon>Arthropoda</taxon>
        <taxon>Crustacea</taxon>
        <taxon>Branchiopoda</taxon>
        <taxon>Diplostraca</taxon>
        <taxon>Cladocera</taxon>
        <taxon>Anomopoda</taxon>
        <taxon>Daphniidae</taxon>
        <taxon>Daphnia</taxon>
    </lineage>
</organism>
<sequence length="60" mass="7083">MRMEVRPLRRAHPPLSQTHGRSALPMPPLRKSLFALRSSCLAHETTRNGLTFFYFFLFFF</sequence>
<evidence type="ECO:0000256" key="1">
    <source>
        <dbReference type="SAM" id="MobiDB-lite"/>
    </source>
</evidence>
<gene>
    <name evidence="2" type="ORF">APZ42_024801</name>
</gene>
<accession>A0A164TRA5</accession>
<evidence type="ECO:0000313" key="2">
    <source>
        <dbReference type="EMBL" id="KZS10679.1"/>
    </source>
</evidence>
<name>A0A164TRA5_9CRUS</name>
<proteinExistence type="predicted"/>
<dbReference type="AlphaFoldDB" id="A0A164TRA5"/>
<evidence type="ECO:0000313" key="3">
    <source>
        <dbReference type="Proteomes" id="UP000076858"/>
    </source>
</evidence>